<dbReference type="PANTHER" id="PTHR43364:SF4">
    <property type="entry name" value="NAD(P)-LINKED OXIDOREDUCTASE SUPERFAMILY PROTEIN"/>
    <property type="match status" value="1"/>
</dbReference>
<protein>
    <submittedName>
        <fullName evidence="3">Aldo/keto reductase</fullName>
    </submittedName>
</protein>
<gene>
    <name evidence="3" type="ORF">OG626_12540</name>
</gene>
<dbReference type="InterPro" id="IPR036812">
    <property type="entry name" value="NAD(P)_OxRdtase_dom_sf"/>
</dbReference>
<keyword evidence="1" id="KW-0560">Oxidoreductase</keyword>
<accession>A0AAU3GRM1</accession>
<dbReference type="FunFam" id="3.20.20.100:FF:000004">
    <property type="entry name" value="Oxidoreductase, aldo/keto reductase"/>
    <property type="match status" value="1"/>
</dbReference>
<dbReference type="PANTHER" id="PTHR43364">
    <property type="entry name" value="NADH-SPECIFIC METHYLGLYOXAL REDUCTASE-RELATED"/>
    <property type="match status" value="1"/>
</dbReference>
<dbReference type="InterPro" id="IPR050523">
    <property type="entry name" value="AKR_Detox_Biosynth"/>
</dbReference>
<reference evidence="3" key="1">
    <citation type="submission" date="2022-10" db="EMBL/GenBank/DDBJ databases">
        <title>The complete genomes of actinobacterial strains from the NBC collection.</title>
        <authorList>
            <person name="Joergensen T.S."/>
            <person name="Alvarez Arevalo M."/>
            <person name="Sterndorff E.B."/>
            <person name="Faurdal D."/>
            <person name="Vuksanovic O."/>
            <person name="Mourched A.-S."/>
            <person name="Charusanti P."/>
            <person name="Shaw S."/>
            <person name="Blin K."/>
            <person name="Weber T."/>
        </authorList>
    </citation>
    <scope>NUCLEOTIDE SEQUENCE</scope>
    <source>
        <strain evidence="3">NBC_01401</strain>
    </source>
</reference>
<evidence type="ECO:0000313" key="3">
    <source>
        <dbReference type="EMBL" id="WTY95666.1"/>
    </source>
</evidence>
<evidence type="ECO:0000259" key="2">
    <source>
        <dbReference type="Pfam" id="PF00248"/>
    </source>
</evidence>
<organism evidence="3">
    <name type="scientific">Streptomyces sp. NBC_01401</name>
    <dbReference type="NCBI Taxonomy" id="2903854"/>
    <lineage>
        <taxon>Bacteria</taxon>
        <taxon>Bacillati</taxon>
        <taxon>Actinomycetota</taxon>
        <taxon>Actinomycetes</taxon>
        <taxon>Kitasatosporales</taxon>
        <taxon>Streptomycetaceae</taxon>
        <taxon>Streptomyces</taxon>
    </lineage>
</organism>
<dbReference type="EMBL" id="CP109535">
    <property type="protein sequence ID" value="WTY95666.1"/>
    <property type="molecule type" value="Genomic_DNA"/>
</dbReference>
<feature type="domain" description="NADP-dependent oxidoreductase" evidence="2">
    <location>
        <begin position="17"/>
        <end position="310"/>
    </location>
</feature>
<dbReference type="GO" id="GO:0016491">
    <property type="term" value="F:oxidoreductase activity"/>
    <property type="evidence" value="ECO:0007669"/>
    <property type="project" value="UniProtKB-KW"/>
</dbReference>
<dbReference type="InterPro" id="IPR020471">
    <property type="entry name" value="AKR"/>
</dbReference>
<dbReference type="GO" id="GO:0005829">
    <property type="term" value="C:cytosol"/>
    <property type="evidence" value="ECO:0007669"/>
    <property type="project" value="TreeGrafter"/>
</dbReference>
<dbReference type="InterPro" id="IPR023210">
    <property type="entry name" value="NADP_OxRdtase_dom"/>
</dbReference>
<dbReference type="PRINTS" id="PR00069">
    <property type="entry name" value="ALDKETRDTASE"/>
</dbReference>
<dbReference type="SUPFAM" id="SSF51430">
    <property type="entry name" value="NAD(P)-linked oxidoreductase"/>
    <property type="match status" value="1"/>
</dbReference>
<dbReference type="Pfam" id="PF00248">
    <property type="entry name" value="Aldo_ket_red"/>
    <property type="match status" value="1"/>
</dbReference>
<name>A0AAU3GRM1_9ACTN</name>
<evidence type="ECO:0000256" key="1">
    <source>
        <dbReference type="ARBA" id="ARBA00023002"/>
    </source>
</evidence>
<dbReference type="Gene3D" id="3.20.20.100">
    <property type="entry name" value="NADP-dependent oxidoreductase domain"/>
    <property type="match status" value="1"/>
</dbReference>
<proteinExistence type="predicted"/>
<sequence length="345" mass="37197">MKMRTLGRTGIQVSPYCLGTMMFGPAGNPDPDDCRRIIHRALDGGINFLDTADVYGGAGETEKIVGAALAGRRDEVVLSTKFSGPMSDDPNHRGASRRWITTAVEGSLRRLGVDHIDLYQIHHFDPDTDIEETLGALTDLITSGKVGAIGSSSFLASDLTEAHWVSQRRGLARLHTEQPSYSILARGIEREILPVCAKYGMGVLTWSPLAWGLLTGKYNGGRQTTISPGREKWGPRHMTDRDKHAAVEELLTVAGDAGISLTHMALAFVLAHPGVTSAIIGPRTMEQLEDLLAGAEHSLSDDILDAIDTIAPPGADIGVTDVEYRPPAIRTPALRRRPAAERNAV</sequence>
<dbReference type="AlphaFoldDB" id="A0AAU3GRM1"/>